<dbReference type="Pfam" id="PF19055">
    <property type="entry name" value="ABC2_membrane_7"/>
    <property type="match status" value="1"/>
</dbReference>
<evidence type="ECO:0000256" key="3">
    <source>
        <dbReference type="ARBA" id="ARBA00022448"/>
    </source>
</evidence>
<dbReference type="OrthoDB" id="66620at2759"/>
<accession>A0A8S1ERM5</accession>
<dbReference type="Pfam" id="PF00005">
    <property type="entry name" value="ABC_tran"/>
    <property type="match status" value="1"/>
</dbReference>
<reference evidence="11 12" key="1">
    <citation type="submission" date="2020-04" db="EMBL/GenBank/DDBJ databases">
        <authorList>
            <person name="Laetsch R D."/>
            <person name="Stevens L."/>
            <person name="Kumar S."/>
            <person name="Blaxter L. M."/>
        </authorList>
    </citation>
    <scope>NUCLEOTIDE SEQUENCE [LARGE SCALE GENOMIC DNA]</scope>
</reference>
<comment type="similarity">
    <text evidence="2">Belongs to the ABC transporter superfamily. ABCG family. Eye pigment precursor importer (TC 3.A.1.204) subfamily.</text>
</comment>
<dbReference type="GO" id="GO:0005886">
    <property type="term" value="C:plasma membrane"/>
    <property type="evidence" value="ECO:0007669"/>
    <property type="project" value="TreeGrafter"/>
</dbReference>
<evidence type="ECO:0000313" key="11">
    <source>
        <dbReference type="EMBL" id="CAB3402122.1"/>
    </source>
</evidence>
<evidence type="ECO:0000256" key="1">
    <source>
        <dbReference type="ARBA" id="ARBA00004141"/>
    </source>
</evidence>
<dbReference type="GO" id="GO:0016887">
    <property type="term" value="F:ATP hydrolysis activity"/>
    <property type="evidence" value="ECO:0007669"/>
    <property type="project" value="InterPro"/>
</dbReference>
<comment type="subcellular location">
    <subcellularLocation>
        <location evidence="1">Membrane</location>
        <topology evidence="1">Multi-pass membrane protein</topology>
    </subcellularLocation>
</comment>
<dbReference type="InterPro" id="IPR027417">
    <property type="entry name" value="P-loop_NTPase"/>
</dbReference>
<evidence type="ECO:0000256" key="6">
    <source>
        <dbReference type="ARBA" id="ARBA00022840"/>
    </source>
</evidence>
<dbReference type="InterPro" id="IPR013525">
    <property type="entry name" value="ABC2_TM"/>
</dbReference>
<feature type="transmembrane region" description="Helical" evidence="9">
    <location>
        <begin position="462"/>
        <end position="490"/>
    </location>
</feature>
<organism evidence="11 12">
    <name type="scientific">Caenorhabditis bovis</name>
    <dbReference type="NCBI Taxonomy" id="2654633"/>
    <lineage>
        <taxon>Eukaryota</taxon>
        <taxon>Metazoa</taxon>
        <taxon>Ecdysozoa</taxon>
        <taxon>Nematoda</taxon>
        <taxon>Chromadorea</taxon>
        <taxon>Rhabditida</taxon>
        <taxon>Rhabditina</taxon>
        <taxon>Rhabditomorpha</taxon>
        <taxon>Rhabditoidea</taxon>
        <taxon>Rhabditidae</taxon>
        <taxon>Peloderinae</taxon>
        <taxon>Caenorhabditis</taxon>
    </lineage>
</organism>
<dbReference type="AlphaFoldDB" id="A0A8S1ERM5"/>
<evidence type="ECO:0000256" key="7">
    <source>
        <dbReference type="ARBA" id="ARBA00022989"/>
    </source>
</evidence>
<dbReference type="Pfam" id="PF01061">
    <property type="entry name" value="ABC2_membrane"/>
    <property type="match status" value="1"/>
</dbReference>
<dbReference type="Proteomes" id="UP000494206">
    <property type="component" value="Unassembled WGS sequence"/>
</dbReference>
<dbReference type="PROSITE" id="PS50893">
    <property type="entry name" value="ABC_TRANSPORTER_2"/>
    <property type="match status" value="1"/>
</dbReference>
<evidence type="ECO:0000256" key="9">
    <source>
        <dbReference type="SAM" id="Phobius"/>
    </source>
</evidence>
<evidence type="ECO:0000256" key="5">
    <source>
        <dbReference type="ARBA" id="ARBA00022741"/>
    </source>
</evidence>
<sequence>MTTTTSSRTSSILNFYTFSTDCNLDDVRISLQSSSHREIVPTTLSWKNIKITTNKTEKVIIDNVSGIAKSGELMALMGASGAGKTTLLNALMSRNMKGLEFEGSVAVNGNEVGDDISLLSGFAQQQEIFIGTLTVEEYLRNQAKLRIDADESERLERVETVIAHLNLEKCRDSKIGVPGKVKGISGGEARRLTFACEMLSNPSLLFADEPTSGLDSFMAEKVIKLLLNITREGRTVVCTIHQPASQLYFMFDKVMYLALGKCAFIGTPKDSLDFFAMCGYPVPPGFNPPEWIMEKLAIEPGNEIQSENRISKIVELFNQSSYAADVNTALNNVSPTALPPKCDNMGFLTETSALFYRAGIDVIRNPGQLRIKIVQRVVMGLFVGTLYFQLPFTRKGVQNLNSALYFVLAELTFSTMFGIMNFLEHELPLICREYHDGLYYIVSYYISRCLSYIPLYSMDGTLLILIIYWMIGLSSSVEQVFTCLLIGVLVEQSATSFAIFISCVFGSSAMSIAIAVPCVSFFALMSGMFGNTEQMPWYIKWMQWTSFLRYAYEGFVVNQWSSHSDPRYSDFYRDKILDQYNFKPSMLSTDLIGLSVTVAICYLLGFIAIFIRIKSSR</sequence>
<feature type="transmembrane region" description="Helical" evidence="9">
    <location>
        <begin position="402"/>
        <end position="425"/>
    </location>
</feature>
<keyword evidence="12" id="KW-1185">Reference proteome</keyword>
<dbReference type="InterPro" id="IPR043926">
    <property type="entry name" value="ABCG_dom"/>
</dbReference>
<keyword evidence="5" id="KW-0547">Nucleotide-binding</keyword>
<dbReference type="SMART" id="SM00382">
    <property type="entry name" value="AAA"/>
    <property type="match status" value="1"/>
</dbReference>
<dbReference type="GO" id="GO:0005524">
    <property type="term" value="F:ATP binding"/>
    <property type="evidence" value="ECO:0007669"/>
    <property type="project" value="UniProtKB-KW"/>
</dbReference>
<protein>
    <recommendedName>
        <fullName evidence="10">ABC transporter domain-containing protein</fullName>
    </recommendedName>
</protein>
<feature type="transmembrane region" description="Helical" evidence="9">
    <location>
        <begin position="591"/>
        <end position="611"/>
    </location>
</feature>
<keyword evidence="6" id="KW-0067">ATP-binding</keyword>
<evidence type="ECO:0000256" key="2">
    <source>
        <dbReference type="ARBA" id="ARBA00005814"/>
    </source>
</evidence>
<dbReference type="PROSITE" id="PS00211">
    <property type="entry name" value="ABC_TRANSPORTER_1"/>
    <property type="match status" value="1"/>
</dbReference>
<keyword evidence="4 9" id="KW-0812">Transmembrane</keyword>
<dbReference type="FunFam" id="3.40.50.300:FF:001480">
    <property type="entry name" value="ABC transporter"/>
    <property type="match status" value="1"/>
</dbReference>
<dbReference type="Gene3D" id="3.40.50.300">
    <property type="entry name" value="P-loop containing nucleotide triphosphate hydrolases"/>
    <property type="match status" value="1"/>
</dbReference>
<dbReference type="InterPro" id="IPR003439">
    <property type="entry name" value="ABC_transporter-like_ATP-bd"/>
</dbReference>
<name>A0A8S1ERM5_9PELO</name>
<keyword evidence="7 9" id="KW-1133">Transmembrane helix</keyword>
<dbReference type="PANTHER" id="PTHR48041:SF31">
    <property type="entry name" value="ABC TRANSPORTER ATP-BINDING PROTEIN_PERMEASE WHT-3"/>
    <property type="match status" value="1"/>
</dbReference>
<dbReference type="InterPro" id="IPR017871">
    <property type="entry name" value="ABC_transporter-like_CS"/>
</dbReference>
<keyword evidence="3" id="KW-0813">Transport</keyword>
<dbReference type="EMBL" id="CADEPM010000003">
    <property type="protein sequence ID" value="CAB3402122.1"/>
    <property type="molecule type" value="Genomic_DNA"/>
</dbReference>
<dbReference type="InterPro" id="IPR050352">
    <property type="entry name" value="ABCG_transporters"/>
</dbReference>
<dbReference type="InterPro" id="IPR003593">
    <property type="entry name" value="AAA+_ATPase"/>
</dbReference>
<feature type="transmembrane region" description="Helical" evidence="9">
    <location>
        <begin position="437"/>
        <end position="456"/>
    </location>
</feature>
<dbReference type="GO" id="GO:0140359">
    <property type="term" value="F:ABC-type transporter activity"/>
    <property type="evidence" value="ECO:0007669"/>
    <property type="project" value="InterPro"/>
</dbReference>
<dbReference type="CDD" id="cd03213">
    <property type="entry name" value="ABCG_EPDR"/>
    <property type="match status" value="1"/>
</dbReference>
<feature type="domain" description="ABC transporter" evidence="10">
    <location>
        <begin position="44"/>
        <end position="284"/>
    </location>
</feature>
<feature type="transmembrane region" description="Helical" evidence="9">
    <location>
        <begin position="497"/>
        <end position="525"/>
    </location>
</feature>
<dbReference type="SUPFAM" id="SSF52540">
    <property type="entry name" value="P-loop containing nucleoside triphosphate hydrolases"/>
    <property type="match status" value="1"/>
</dbReference>
<evidence type="ECO:0000259" key="10">
    <source>
        <dbReference type="PROSITE" id="PS50893"/>
    </source>
</evidence>
<dbReference type="PANTHER" id="PTHR48041">
    <property type="entry name" value="ABC TRANSPORTER G FAMILY MEMBER 28"/>
    <property type="match status" value="1"/>
</dbReference>
<keyword evidence="8 9" id="KW-0472">Membrane</keyword>
<feature type="transmembrane region" description="Helical" evidence="9">
    <location>
        <begin position="373"/>
        <end position="390"/>
    </location>
</feature>
<evidence type="ECO:0000256" key="8">
    <source>
        <dbReference type="ARBA" id="ARBA00023136"/>
    </source>
</evidence>
<evidence type="ECO:0000256" key="4">
    <source>
        <dbReference type="ARBA" id="ARBA00022692"/>
    </source>
</evidence>
<proteinExistence type="inferred from homology"/>
<gene>
    <name evidence="11" type="ORF">CBOVIS_LOCUS4781</name>
</gene>
<comment type="caution">
    <text evidence="11">The sequence shown here is derived from an EMBL/GenBank/DDBJ whole genome shotgun (WGS) entry which is preliminary data.</text>
</comment>
<evidence type="ECO:0000313" key="12">
    <source>
        <dbReference type="Proteomes" id="UP000494206"/>
    </source>
</evidence>